<gene>
    <name evidence="1" type="ORF">PACLA_8A008833</name>
</gene>
<sequence length="344" mass="39815">MQKLAIRSHDAVYYFTDLTIEEVMRVTTETNCKHYCYEQEKLIWFQNQISNITIQYQEVAAETEQEIRRKLWEETKDILSDCQQYLNDLDHLRHPKICCSILKTTDAGPGVGVSNIEARFRDVEITRIHSSDRVNRIHRAPGDSSQNESERTNASIGDALVDGTALKWDYFRYGIKKLSASQVKEREAICMETNAWEVAKQVTAMVDDEPGPGKDYMKCYTTTTSNYQFFFNKSYLMKYANAKTDAAKRHVPGYHYFKKIYSFMDKHCIIGEMFLEFLKGACKENGESETLCDFCSTNKQCCDEIDHVARPFPDKESDGQHYLPLSKTPAKNRDIDDYICHGYS</sequence>
<keyword evidence="2" id="KW-1185">Reference proteome</keyword>
<accession>A0A7D9EB49</accession>
<keyword evidence="1" id="KW-0548">Nucleotidyltransferase</keyword>
<dbReference type="OrthoDB" id="6090131at2759"/>
<keyword evidence="1" id="KW-0695">RNA-directed DNA polymerase</keyword>
<comment type="caution">
    <text evidence="1">The sequence shown here is derived from an EMBL/GenBank/DDBJ whole genome shotgun (WGS) entry which is preliminary data.</text>
</comment>
<proteinExistence type="predicted"/>
<evidence type="ECO:0000313" key="2">
    <source>
        <dbReference type="Proteomes" id="UP001152795"/>
    </source>
</evidence>
<name>A0A7D9EB49_PARCT</name>
<evidence type="ECO:0000313" key="1">
    <source>
        <dbReference type="EMBL" id="CAB4005465.1"/>
    </source>
</evidence>
<dbReference type="EMBL" id="CACRXK020005211">
    <property type="protein sequence ID" value="CAB4005465.1"/>
    <property type="molecule type" value="Genomic_DNA"/>
</dbReference>
<keyword evidence="1" id="KW-0808">Transferase</keyword>
<dbReference type="AlphaFoldDB" id="A0A7D9EB49"/>
<reference evidence="1" key="1">
    <citation type="submission" date="2020-04" db="EMBL/GenBank/DDBJ databases">
        <authorList>
            <person name="Alioto T."/>
            <person name="Alioto T."/>
            <person name="Gomez Garrido J."/>
        </authorList>
    </citation>
    <scope>NUCLEOTIDE SEQUENCE</scope>
    <source>
        <strain evidence="1">A484AB</strain>
    </source>
</reference>
<organism evidence="1 2">
    <name type="scientific">Paramuricea clavata</name>
    <name type="common">Red gorgonian</name>
    <name type="synonym">Violescent sea-whip</name>
    <dbReference type="NCBI Taxonomy" id="317549"/>
    <lineage>
        <taxon>Eukaryota</taxon>
        <taxon>Metazoa</taxon>
        <taxon>Cnidaria</taxon>
        <taxon>Anthozoa</taxon>
        <taxon>Octocorallia</taxon>
        <taxon>Malacalcyonacea</taxon>
        <taxon>Plexauridae</taxon>
        <taxon>Paramuricea</taxon>
    </lineage>
</organism>
<protein>
    <submittedName>
        <fullName evidence="1">RNA-directed DNA polymerase from transposon X-element</fullName>
    </submittedName>
</protein>
<dbReference type="GO" id="GO:0003964">
    <property type="term" value="F:RNA-directed DNA polymerase activity"/>
    <property type="evidence" value="ECO:0007669"/>
    <property type="project" value="UniProtKB-KW"/>
</dbReference>
<dbReference type="Proteomes" id="UP001152795">
    <property type="component" value="Unassembled WGS sequence"/>
</dbReference>